<reference evidence="9" key="2">
    <citation type="submission" date="2015-06" db="UniProtKB">
        <authorList>
            <consortium name="EnsemblMetazoa"/>
        </authorList>
    </citation>
    <scope>IDENTIFICATION</scope>
</reference>
<evidence type="ECO:0000256" key="2">
    <source>
        <dbReference type="ARBA" id="ARBA00010694"/>
    </source>
</evidence>
<evidence type="ECO:0000256" key="5">
    <source>
        <dbReference type="ARBA" id="ARBA00022824"/>
    </source>
</evidence>
<evidence type="ECO:0000256" key="4">
    <source>
        <dbReference type="ARBA" id="ARBA00022692"/>
    </source>
</evidence>
<evidence type="ECO:0000256" key="7">
    <source>
        <dbReference type="ARBA" id="ARBA00023136"/>
    </source>
</evidence>
<dbReference type="Pfam" id="PF08449">
    <property type="entry name" value="UAA"/>
    <property type="match status" value="1"/>
</dbReference>
<reference evidence="10" key="1">
    <citation type="submission" date="2013-02" db="EMBL/GenBank/DDBJ databases">
        <authorList>
            <person name="Hughes D."/>
        </authorList>
    </citation>
    <scope>NUCLEOTIDE SEQUENCE</scope>
    <source>
        <strain>Durham</strain>
        <strain evidence="10">NC isolate 2 -- Noor lab</strain>
    </source>
</reference>
<dbReference type="InterPro" id="IPR013657">
    <property type="entry name" value="SCL35B1-4/HUT1"/>
</dbReference>
<name>T1H6R8_MEGSC</name>
<dbReference type="Gene3D" id="1.10.3730.20">
    <property type="match status" value="1"/>
</dbReference>
<dbReference type="PANTHER" id="PTHR10778">
    <property type="entry name" value="SOLUTE CARRIER FAMILY 35 MEMBER B"/>
    <property type="match status" value="1"/>
</dbReference>
<evidence type="ECO:0000256" key="1">
    <source>
        <dbReference type="ARBA" id="ARBA00004477"/>
    </source>
</evidence>
<feature type="transmembrane region" description="Helical" evidence="8">
    <location>
        <begin position="95"/>
        <end position="115"/>
    </location>
</feature>
<evidence type="ECO:0000313" key="9">
    <source>
        <dbReference type="EnsemblMetazoa" id="MESCA012401-PA"/>
    </source>
</evidence>
<proteinExistence type="inferred from homology"/>
<comment type="subcellular location">
    <subcellularLocation>
        <location evidence="1">Endoplasmic reticulum membrane</location>
        <topology evidence="1">Multi-pass membrane protein</topology>
    </subcellularLocation>
</comment>
<evidence type="ECO:0000256" key="3">
    <source>
        <dbReference type="ARBA" id="ARBA00022448"/>
    </source>
</evidence>
<protein>
    <recommendedName>
        <fullName evidence="11">Solute carrier family 35 member B1</fullName>
    </recommendedName>
</protein>
<dbReference type="OMA" id="ICFFSER"/>
<dbReference type="HOGENOM" id="CLU_1754301_0_0_1"/>
<dbReference type="PANTHER" id="PTHR10778:SF10">
    <property type="entry name" value="SOLUTE CARRIER FAMILY 35 MEMBER B1"/>
    <property type="match status" value="1"/>
</dbReference>
<evidence type="ECO:0000256" key="6">
    <source>
        <dbReference type="ARBA" id="ARBA00022989"/>
    </source>
</evidence>
<dbReference type="GO" id="GO:0005459">
    <property type="term" value="F:UDP-galactose transmembrane transporter activity"/>
    <property type="evidence" value="ECO:0007669"/>
    <property type="project" value="TreeGrafter"/>
</dbReference>
<comment type="similarity">
    <text evidence="2">Belongs to the nucleotide-sugar transporter family. SLC35B subfamily.</text>
</comment>
<keyword evidence="4 8" id="KW-0812">Transmembrane</keyword>
<keyword evidence="10" id="KW-1185">Reference proteome</keyword>
<feature type="transmembrane region" description="Helical" evidence="8">
    <location>
        <begin position="12"/>
        <end position="32"/>
    </location>
</feature>
<dbReference type="GO" id="GO:0000139">
    <property type="term" value="C:Golgi membrane"/>
    <property type="evidence" value="ECO:0007669"/>
    <property type="project" value="TreeGrafter"/>
</dbReference>
<dbReference type="EnsemblMetazoa" id="MESCA012401-RA">
    <property type="protein sequence ID" value="MESCA012401-PA"/>
    <property type="gene ID" value="MESCA012401"/>
</dbReference>
<dbReference type="GO" id="GO:0005460">
    <property type="term" value="F:UDP-glucose transmembrane transporter activity"/>
    <property type="evidence" value="ECO:0007669"/>
    <property type="project" value="TreeGrafter"/>
</dbReference>
<feature type="transmembrane region" description="Helical" evidence="8">
    <location>
        <begin position="65"/>
        <end position="83"/>
    </location>
</feature>
<keyword evidence="7 8" id="KW-0472">Membrane</keyword>
<sequence>CQTNKKDTTHTGYYVSCSLTYLLAMVGSNLALRWVPYPTQVVGKSAKPIPVMILGVLIGRKSYSWIRYACVLTIVAGVVLFMFKESKTNKETLNTGLGELLLFLSLAMDGLTGAIQERMRSSSSPSGQQMMLAMNFWSTLMLGGALVLS</sequence>
<evidence type="ECO:0000313" key="10">
    <source>
        <dbReference type="Proteomes" id="UP000015102"/>
    </source>
</evidence>
<organism evidence="9 10">
    <name type="scientific">Megaselia scalaris</name>
    <name type="common">Humpbacked fly</name>
    <name type="synonym">Phora scalaris</name>
    <dbReference type="NCBI Taxonomy" id="36166"/>
    <lineage>
        <taxon>Eukaryota</taxon>
        <taxon>Metazoa</taxon>
        <taxon>Ecdysozoa</taxon>
        <taxon>Arthropoda</taxon>
        <taxon>Hexapoda</taxon>
        <taxon>Insecta</taxon>
        <taxon>Pterygota</taxon>
        <taxon>Neoptera</taxon>
        <taxon>Endopterygota</taxon>
        <taxon>Diptera</taxon>
        <taxon>Brachycera</taxon>
        <taxon>Muscomorpha</taxon>
        <taxon>Platypezoidea</taxon>
        <taxon>Phoridae</taxon>
        <taxon>Megaseliini</taxon>
        <taxon>Megaselia</taxon>
    </lineage>
</organism>
<accession>T1H6R8</accession>
<evidence type="ECO:0008006" key="11">
    <source>
        <dbReference type="Google" id="ProtNLM"/>
    </source>
</evidence>
<evidence type="ECO:0000256" key="8">
    <source>
        <dbReference type="SAM" id="Phobius"/>
    </source>
</evidence>
<keyword evidence="3" id="KW-0813">Transport</keyword>
<keyword evidence="6 8" id="KW-1133">Transmembrane helix</keyword>
<dbReference type="Proteomes" id="UP000015102">
    <property type="component" value="Unassembled WGS sequence"/>
</dbReference>
<dbReference type="GO" id="GO:0005789">
    <property type="term" value="C:endoplasmic reticulum membrane"/>
    <property type="evidence" value="ECO:0007669"/>
    <property type="project" value="UniProtKB-SubCell"/>
</dbReference>
<dbReference type="STRING" id="36166.T1H6R8"/>
<dbReference type="AlphaFoldDB" id="T1H6R8"/>
<dbReference type="InterPro" id="IPR037185">
    <property type="entry name" value="EmrE-like"/>
</dbReference>
<feature type="transmembrane region" description="Helical" evidence="8">
    <location>
        <begin position="127"/>
        <end position="148"/>
    </location>
</feature>
<dbReference type="SUPFAM" id="SSF103481">
    <property type="entry name" value="Multidrug resistance efflux transporter EmrE"/>
    <property type="match status" value="1"/>
</dbReference>
<keyword evidence="5" id="KW-0256">Endoplasmic reticulum</keyword>